<keyword evidence="4" id="KW-1185">Reference proteome</keyword>
<feature type="signal peptide" evidence="1">
    <location>
        <begin position="1"/>
        <end position="28"/>
    </location>
</feature>
<sequence length="342" mass="35982">MPVRTPPRPARPAAAVLLAGACALALSACGGQDGPGDGDNVTLQLNWYPYGEHAAFYHGVAEGIYEKHGIALTIEAGQGSARVVQAVGQRDFDFGWADTPALLANIDQGVDVRSVGVFLQSTPSAVQVFSDTGIEEPDDLRGRTIAVSAGDAVTLTFPLYLDAVGLDEADVTQQNLDSAGKNAAMMVGRVDGLIGFAHDQGPKIADESGRDVTYLRYTDAGLNFFSNGLVAHNTTIADDPDLVERMVAATTEAFTAAQEDPEAAVEAMAGKNPQMPSTEVLLQQWQETIPLLATDRTAGLPPGVTDAADWRETIEVLAEADLLAEARETDAYFDGSFTAGGE</sequence>
<dbReference type="Pfam" id="PF09084">
    <property type="entry name" value="NMT1"/>
    <property type="match status" value="1"/>
</dbReference>
<proteinExistence type="predicted"/>
<comment type="caution">
    <text evidence="3">The sequence shown here is derived from an EMBL/GenBank/DDBJ whole genome shotgun (WGS) entry which is preliminary data.</text>
</comment>
<dbReference type="PROSITE" id="PS51257">
    <property type="entry name" value="PROKAR_LIPOPROTEIN"/>
    <property type="match status" value="1"/>
</dbReference>
<dbReference type="PANTHER" id="PTHR31528">
    <property type="entry name" value="4-AMINO-5-HYDROXYMETHYL-2-METHYLPYRIMIDINE PHOSPHATE SYNTHASE THI11-RELATED"/>
    <property type="match status" value="1"/>
</dbReference>
<dbReference type="SUPFAM" id="SSF53850">
    <property type="entry name" value="Periplasmic binding protein-like II"/>
    <property type="match status" value="1"/>
</dbReference>
<dbReference type="GO" id="GO:0009228">
    <property type="term" value="P:thiamine biosynthetic process"/>
    <property type="evidence" value="ECO:0007669"/>
    <property type="project" value="InterPro"/>
</dbReference>
<dbReference type="EMBL" id="JAAVJD010000033">
    <property type="protein sequence ID" value="NJQ05343.1"/>
    <property type="molecule type" value="Genomic_DNA"/>
</dbReference>
<evidence type="ECO:0000259" key="2">
    <source>
        <dbReference type="Pfam" id="PF09084"/>
    </source>
</evidence>
<reference evidence="3 4" key="1">
    <citation type="submission" date="2020-03" db="EMBL/GenBank/DDBJ databases">
        <title>Draft genome of Streptomyces sp. ventii, isolated from the Axial Seamount in the Pacific Ocean, and resequencing of the two type strains Streptomyces lonarensis strain NCL 716 and Streptomyces bohaiensis strain 11A07.</title>
        <authorList>
            <person name="Loughran R.M."/>
            <person name="Pfannmuller K.M."/>
            <person name="Wasson B.J."/>
            <person name="Deadmond M.C."/>
            <person name="Paddock B.E."/>
            <person name="Koyack M.J."/>
            <person name="Gallegos D.A."/>
            <person name="Mitchell E.A."/>
            <person name="Ushijima B."/>
            <person name="Saw J.H."/>
            <person name="Mcphail K.L."/>
            <person name="Videau P."/>
        </authorList>
    </citation>
    <scope>NUCLEOTIDE SEQUENCE [LARGE SCALE GENOMIC DNA]</scope>
    <source>
        <strain evidence="3 4">NCL716</strain>
    </source>
</reference>
<protein>
    <submittedName>
        <fullName evidence="3">ABC transporter substrate-binding protein</fullName>
    </submittedName>
</protein>
<dbReference type="InterPro" id="IPR015168">
    <property type="entry name" value="SsuA/THI5"/>
</dbReference>
<feature type="chain" id="PRO_5038952862" evidence="1">
    <location>
        <begin position="29"/>
        <end position="342"/>
    </location>
</feature>
<feature type="domain" description="SsuA/THI5-like" evidence="2">
    <location>
        <begin position="52"/>
        <end position="264"/>
    </location>
</feature>
<evidence type="ECO:0000313" key="4">
    <source>
        <dbReference type="Proteomes" id="UP000578686"/>
    </source>
</evidence>
<dbReference type="Proteomes" id="UP000578686">
    <property type="component" value="Unassembled WGS sequence"/>
</dbReference>
<keyword evidence="1" id="KW-0732">Signal</keyword>
<organism evidence="3 4">
    <name type="scientific">Streptomyces lonarensis</name>
    <dbReference type="NCBI Taxonomy" id="700599"/>
    <lineage>
        <taxon>Bacteria</taxon>
        <taxon>Bacillati</taxon>
        <taxon>Actinomycetota</taxon>
        <taxon>Actinomycetes</taxon>
        <taxon>Kitasatosporales</taxon>
        <taxon>Streptomycetaceae</taxon>
        <taxon>Streptomyces</taxon>
    </lineage>
</organism>
<dbReference type="Gene3D" id="3.40.190.10">
    <property type="entry name" value="Periplasmic binding protein-like II"/>
    <property type="match status" value="2"/>
</dbReference>
<gene>
    <name evidence="3" type="ORF">HCN56_07075</name>
</gene>
<dbReference type="AlphaFoldDB" id="A0A7X6CZD3"/>
<dbReference type="InterPro" id="IPR027939">
    <property type="entry name" value="NMT1/THI5"/>
</dbReference>
<evidence type="ECO:0000256" key="1">
    <source>
        <dbReference type="SAM" id="SignalP"/>
    </source>
</evidence>
<name>A0A7X6CZD3_9ACTN</name>
<dbReference type="RefSeq" id="WP_167968627.1">
    <property type="nucleotide sequence ID" value="NZ_JAAVJD010000033.1"/>
</dbReference>
<accession>A0A7X6CZD3</accession>
<dbReference type="PANTHER" id="PTHR31528:SF15">
    <property type="entry name" value="RIBOFLAVIN-BINDING PROTEIN RIBY"/>
    <property type="match status" value="1"/>
</dbReference>
<evidence type="ECO:0000313" key="3">
    <source>
        <dbReference type="EMBL" id="NJQ05343.1"/>
    </source>
</evidence>